<dbReference type="Proteomes" id="UP000004980">
    <property type="component" value="Unassembled WGS sequence"/>
</dbReference>
<organism evidence="1 2">
    <name type="scientific">Paraburkholderia hospita</name>
    <dbReference type="NCBI Taxonomy" id="169430"/>
    <lineage>
        <taxon>Bacteria</taxon>
        <taxon>Pseudomonadati</taxon>
        <taxon>Pseudomonadota</taxon>
        <taxon>Betaproteobacteria</taxon>
        <taxon>Burkholderiales</taxon>
        <taxon>Burkholderiaceae</taxon>
        <taxon>Paraburkholderia</taxon>
    </lineage>
</organism>
<evidence type="ECO:0000313" key="2">
    <source>
        <dbReference type="Proteomes" id="UP000004980"/>
    </source>
</evidence>
<gene>
    <name evidence="1" type="ORF">WQE_34646</name>
</gene>
<accession>A0ABN0FCA1</accession>
<keyword evidence="2" id="KW-1185">Reference proteome</keyword>
<evidence type="ECO:0000313" key="1">
    <source>
        <dbReference type="EMBL" id="EIM96273.1"/>
    </source>
</evidence>
<name>A0ABN0FCA1_9BURK</name>
<proteinExistence type="predicted"/>
<protein>
    <submittedName>
        <fullName evidence="1">Uncharacterized protein</fullName>
    </submittedName>
</protein>
<reference evidence="1 2" key="1">
    <citation type="journal article" date="2012" name="J. Bacteriol.">
        <title>Draft Genome Sequence of the Soil Bacterium Burkholderia terrae Strain BS001, Which Interacts with Fungal Surface Structures.</title>
        <authorList>
            <person name="Nazir R."/>
            <person name="Hansen M.A."/>
            <person name="Sorensen S."/>
            <person name="van Elsas J.D."/>
        </authorList>
    </citation>
    <scope>NUCLEOTIDE SEQUENCE [LARGE SCALE GENOMIC DNA]</scope>
    <source>
        <strain evidence="1 2">BS001</strain>
    </source>
</reference>
<comment type="caution">
    <text evidence="1">The sequence shown here is derived from an EMBL/GenBank/DDBJ whole genome shotgun (WGS) entry which is preliminary data.</text>
</comment>
<sequence>MSDASSLRDDSVRHLVPGDAVILSAGLRANDVFTKTHPCTPARLQVKVIIESMYLHIAYEANGVRIDWVADLGDPEIWKAIDSWKKHGTVFLALVDDFRDHLVKVPFIAAQWDIPRPDFTNFHISDPRIFDTFLEADIGAVDYAEREFMEDEANRNHRYFSANLLHTATLDANCHFFERLKANPLMNAAPTLNIRGTTTNSCMRDIRMRAEQTSRGHLVYPQQLPDEIASRIKEPFCLCAALPTTNENRNDLFLTNWVEVHGSYDHARQQLEATMYINRVEIDFDDDGTPGFENGTGERFPVLLLGEHGWSLMIYSWNQEQMNPPTDDDFFWVSRACVL</sequence>
<dbReference type="EMBL" id="AKAU01000197">
    <property type="protein sequence ID" value="EIM96273.1"/>
    <property type="molecule type" value="Genomic_DNA"/>
</dbReference>